<keyword evidence="1" id="KW-0863">Zinc-finger</keyword>
<evidence type="ECO:0000313" key="5">
    <source>
        <dbReference type="Proteomes" id="UP000585474"/>
    </source>
</evidence>
<dbReference type="Proteomes" id="UP000585474">
    <property type="component" value="Unassembled WGS sequence"/>
</dbReference>
<dbReference type="GO" id="GO:0008270">
    <property type="term" value="F:zinc ion binding"/>
    <property type="evidence" value="ECO:0007669"/>
    <property type="project" value="UniProtKB-KW"/>
</dbReference>
<feature type="domain" description="C2H2-type" evidence="3">
    <location>
        <begin position="227"/>
        <end position="255"/>
    </location>
</feature>
<comment type="caution">
    <text evidence="4">The sequence shown here is derived from an EMBL/GenBank/DDBJ whole genome shotgun (WGS) entry which is preliminary data.</text>
</comment>
<keyword evidence="1" id="KW-0862">Zinc</keyword>
<evidence type="ECO:0000259" key="3">
    <source>
        <dbReference type="PROSITE" id="PS50157"/>
    </source>
</evidence>
<keyword evidence="1" id="KW-0479">Metal-binding</keyword>
<sequence length="462" mass="50544">MRLATWDAGRRTHAILDSSSCLVVITRDIGGVTFSWTNAMKCLSQAESFSPKLISIELSLHHFSSIFSLYFSWHSSLSYQRPQKPKPNPSASEGLKSSPPRGTRSRTSSAASRSKGPKSTTHPNPTAGIPSWGRAAPYAVLRTWFTATPGWSTAPITHRRAAVWAKRRGCSAARPPWVVGPRLHRAGPCRGRPDHTVACSLRKLSGCYECHMIVDPTRYPSPRSRICACSECGEVFPKMESLELHQAVRHAVSELGPEDSGRNIVEIIFKSSWLKKDNPICKIERILKVHNTQRTIQRFEDCRDTVKLRATAHTKKNPRCAADGNELLRFHCTTLACSLGSRGSSSLCGPAPGCGVCTIIRHGFRGSASDGKGVRTMASSGRAHDCLAGSDGRRAMLVCRVIAGRVRRMADDSPPEEDSVSPGLYDSVAVFAGVYSNLEELSVFNPRAILPCFVVIYKALES</sequence>
<dbReference type="SUPFAM" id="SSF56399">
    <property type="entry name" value="ADP-ribosylation"/>
    <property type="match status" value="1"/>
</dbReference>
<dbReference type="InterPro" id="IPR013087">
    <property type="entry name" value="Znf_C2H2_type"/>
</dbReference>
<dbReference type="OrthoDB" id="9514740at2759"/>
<gene>
    <name evidence="4" type="ORF">Acr_00g0043090</name>
</gene>
<feature type="region of interest" description="Disordered" evidence="2">
    <location>
        <begin position="81"/>
        <end position="131"/>
    </location>
</feature>
<dbReference type="EMBL" id="BJWL01000239">
    <property type="protein sequence ID" value="GFS35970.1"/>
    <property type="molecule type" value="Genomic_DNA"/>
</dbReference>
<proteinExistence type="predicted"/>
<evidence type="ECO:0000256" key="1">
    <source>
        <dbReference type="PROSITE-ProRule" id="PRU00042"/>
    </source>
</evidence>
<dbReference type="AlphaFoldDB" id="A0A7J0DIH8"/>
<keyword evidence="5" id="KW-1185">Reference proteome</keyword>
<reference evidence="5" key="1">
    <citation type="submission" date="2019-07" db="EMBL/GenBank/DDBJ databases">
        <title>De Novo Assembly of kiwifruit Actinidia rufa.</title>
        <authorList>
            <person name="Sugita-Konishi S."/>
            <person name="Sato K."/>
            <person name="Mori E."/>
            <person name="Abe Y."/>
            <person name="Kisaki G."/>
            <person name="Hamano K."/>
            <person name="Suezawa K."/>
            <person name="Otani M."/>
            <person name="Fukuda T."/>
            <person name="Manabe T."/>
            <person name="Gomi K."/>
            <person name="Tabuchi M."/>
            <person name="Akimitsu K."/>
            <person name="Kataoka I."/>
        </authorList>
    </citation>
    <scope>NUCLEOTIDE SEQUENCE [LARGE SCALE GENOMIC DNA]</scope>
    <source>
        <strain evidence="5">cv. Fuchu</strain>
    </source>
</reference>
<dbReference type="PROSITE" id="PS50157">
    <property type="entry name" value="ZINC_FINGER_C2H2_2"/>
    <property type="match status" value="1"/>
</dbReference>
<name>A0A7J0DIH8_9ERIC</name>
<dbReference type="FunFam" id="3.90.228.10:FF:000015">
    <property type="entry name" value="C2H2-like zinc finger protein"/>
    <property type="match status" value="1"/>
</dbReference>
<evidence type="ECO:0000313" key="4">
    <source>
        <dbReference type="EMBL" id="GFS35970.1"/>
    </source>
</evidence>
<dbReference type="Gene3D" id="3.90.228.10">
    <property type="match status" value="1"/>
</dbReference>
<accession>A0A7J0DIH8</accession>
<dbReference type="PANTHER" id="PTHR31681:SF12">
    <property type="entry name" value="C2H2-LIKE ZINC FINGER PROTEIN"/>
    <property type="match status" value="1"/>
</dbReference>
<organism evidence="4 5">
    <name type="scientific">Actinidia rufa</name>
    <dbReference type="NCBI Taxonomy" id="165716"/>
    <lineage>
        <taxon>Eukaryota</taxon>
        <taxon>Viridiplantae</taxon>
        <taxon>Streptophyta</taxon>
        <taxon>Embryophyta</taxon>
        <taxon>Tracheophyta</taxon>
        <taxon>Spermatophyta</taxon>
        <taxon>Magnoliopsida</taxon>
        <taxon>eudicotyledons</taxon>
        <taxon>Gunneridae</taxon>
        <taxon>Pentapetalae</taxon>
        <taxon>asterids</taxon>
        <taxon>Ericales</taxon>
        <taxon>Actinidiaceae</taxon>
        <taxon>Actinidia</taxon>
    </lineage>
</organism>
<protein>
    <submittedName>
        <fullName evidence="4">C2H2-like zinc finger protein</fullName>
    </submittedName>
</protein>
<dbReference type="PROSITE" id="PS00028">
    <property type="entry name" value="ZINC_FINGER_C2H2_1"/>
    <property type="match status" value="1"/>
</dbReference>
<dbReference type="PANTHER" id="PTHR31681">
    <property type="entry name" value="C2H2-LIKE ZINC FINGER PROTEIN"/>
    <property type="match status" value="1"/>
</dbReference>
<evidence type="ECO:0000256" key="2">
    <source>
        <dbReference type="SAM" id="MobiDB-lite"/>
    </source>
</evidence>
<feature type="compositionally biased region" description="Low complexity" evidence="2">
    <location>
        <begin position="96"/>
        <end position="114"/>
    </location>
</feature>